<evidence type="ECO:0000256" key="4">
    <source>
        <dbReference type="SAM" id="SignalP"/>
    </source>
</evidence>
<comment type="caution">
    <text evidence="5">The sequence shown here is derived from an EMBL/GenBank/DDBJ whole genome shotgun (WGS) entry which is preliminary data.</text>
</comment>
<feature type="signal peptide" evidence="4">
    <location>
        <begin position="1"/>
        <end position="36"/>
    </location>
</feature>
<sequence>MKLTTITKGLSKFALRTSVALPLVLAPAVSVTVLEAAGVSAVFASAQAQEQKKPSKQKTRKVPAMREAAYKKLEKAQEAADAEDWPGALAALKDMDASKKRYNGYEVAQMYNFFGVVYYSTERYKQAIPYFKKVLDQGEKNLPVALEVGTLFTLAQLYFVTEDYRQAVNYLNKWFKVSNRITADSYALRAQAYNQIGNQDKALADINIAVSMYEKEGKTPKEGWYGLQQYVYFERTDYKKVAGVLEKLVQYYPKPVYYKTLAAMYGELKRDKDQLHMMEAAYLTGALEKDKDLLNMGYLFMGHEMPYKGAKVIAKGLKENKIPRTAKNLETLAQAYQMAQELQKAIPQLEAAARLSDKGEIYSRLAGIYLDLDQNENAISMGKKALAKRGIKRVDTLHIVLGMANANLKRYDAALKSLKIARKDERSEKFARQWIAFVEGEMEREKQLAI</sequence>
<dbReference type="PROSITE" id="PS50005">
    <property type="entry name" value="TPR"/>
    <property type="match status" value="1"/>
</dbReference>
<dbReference type="Gene3D" id="1.25.40.10">
    <property type="entry name" value="Tetratricopeptide repeat domain"/>
    <property type="match status" value="2"/>
</dbReference>
<feature type="repeat" description="TPR" evidence="3">
    <location>
        <begin position="108"/>
        <end position="141"/>
    </location>
</feature>
<dbReference type="PANTHER" id="PTHR45641:SF19">
    <property type="entry name" value="NEPHROCYSTIN-3"/>
    <property type="match status" value="1"/>
</dbReference>
<keyword evidence="6" id="KW-1185">Reference proteome</keyword>
<evidence type="ECO:0000256" key="3">
    <source>
        <dbReference type="PROSITE-ProRule" id="PRU00339"/>
    </source>
</evidence>
<protein>
    <submittedName>
        <fullName evidence="5">Tetratricopeptide repeat protein</fullName>
    </submittedName>
</protein>
<evidence type="ECO:0000313" key="6">
    <source>
        <dbReference type="Proteomes" id="UP001139028"/>
    </source>
</evidence>
<accession>A0A9X2EPK3</accession>
<keyword evidence="2 3" id="KW-0802">TPR repeat</keyword>
<dbReference type="InterPro" id="IPR019734">
    <property type="entry name" value="TPR_rpt"/>
</dbReference>
<dbReference type="SMART" id="SM00028">
    <property type="entry name" value="TPR"/>
    <property type="match status" value="4"/>
</dbReference>
<evidence type="ECO:0000256" key="2">
    <source>
        <dbReference type="ARBA" id="ARBA00022803"/>
    </source>
</evidence>
<dbReference type="EMBL" id="JALBWM010000008">
    <property type="protein sequence ID" value="MCO1333378.1"/>
    <property type="molecule type" value="Genomic_DNA"/>
</dbReference>
<dbReference type="PANTHER" id="PTHR45641">
    <property type="entry name" value="TETRATRICOPEPTIDE REPEAT PROTEIN (AFU_ORTHOLOGUE AFUA_6G03870)"/>
    <property type="match status" value="1"/>
</dbReference>
<dbReference type="SUPFAM" id="SSF48452">
    <property type="entry name" value="TPR-like"/>
    <property type="match status" value="1"/>
</dbReference>
<organism evidence="5 6">
    <name type="scientific">Microbulbifer okhotskensis</name>
    <dbReference type="NCBI Taxonomy" id="2926617"/>
    <lineage>
        <taxon>Bacteria</taxon>
        <taxon>Pseudomonadati</taxon>
        <taxon>Pseudomonadota</taxon>
        <taxon>Gammaproteobacteria</taxon>
        <taxon>Cellvibrionales</taxon>
        <taxon>Microbulbiferaceae</taxon>
        <taxon>Microbulbifer</taxon>
    </lineage>
</organism>
<proteinExistence type="predicted"/>
<evidence type="ECO:0000256" key="1">
    <source>
        <dbReference type="ARBA" id="ARBA00022737"/>
    </source>
</evidence>
<reference evidence="5" key="1">
    <citation type="journal article" date="2022" name="Arch. Microbiol.">
        <title>Microbulbifer okhotskensis sp. nov., isolated from a deep bottom sediment of the Okhotsk Sea.</title>
        <authorList>
            <person name="Romanenko L."/>
            <person name="Kurilenko V."/>
            <person name="Otstavnykh N."/>
            <person name="Velansky P."/>
            <person name="Isaeva M."/>
            <person name="Mikhailov V."/>
        </authorList>
    </citation>
    <scope>NUCLEOTIDE SEQUENCE</scope>
    <source>
        <strain evidence="5">OS29</strain>
    </source>
</reference>
<dbReference type="AlphaFoldDB" id="A0A9X2EPK3"/>
<dbReference type="InterPro" id="IPR011990">
    <property type="entry name" value="TPR-like_helical_dom_sf"/>
</dbReference>
<dbReference type="Pfam" id="PF13432">
    <property type="entry name" value="TPR_16"/>
    <property type="match status" value="1"/>
</dbReference>
<gene>
    <name evidence="5" type="ORF">MO867_03395</name>
</gene>
<dbReference type="RefSeq" id="WP_252464618.1">
    <property type="nucleotide sequence ID" value="NZ_JALBWM010000008.1"/>
</dbReference>
<keyword evidence="1" id="KW-0677">Repeat</keyword>
<name>A0A9X2EPK3_9GAMM</name>
<evidence type="ECO:0000313" key="5">
    <source>
        <dbReference type="EMBL" id="MCO1333378.1"/>
    </source>
</evidence>
<keyword evidence="4" id="KW-0732">Signal</keyword>
<dbReference type="Proteomes" id="UP001139028">
    <property type="component" value="Unassembled WGS sequence"/>
</dbReference>
<feature type="chain" id="PRO_5040968750" evidence="4">
    <location>
        <begin position="37"/>
        <end position="450"/>
    </location>
</feature>